<name>A0A410QD51_9FIRM</name>
<dbReference type="Pfam" id="PF00005">
    <property type="entry name" value="ABC_tran"/>
    <property type="match status" value="1"/>
</dbReference>
<dbReference type="InterPro" id="IPR030660">
    <property type="entry name" value="ABC_branched_ATPase_LivF/BraG"/>
</dbReference>
<dbReference type="SUPFAM" id="SSF52540">
    <property type="entry name" value="P-loop containing nucleoside triphosphate hydrolases"/>
    <property type="match status" value="1"/>
</dbReference>
<keyword evidence="8" id="KW-1185">Reference proteome</keyword>
<dbReference type="KEGG" id="spoa:EQM13_10100"/>
<evidence type="ECO:0000256" key="1">
    <source>
        <dbReference type="ARBA" id="ARBA00005417"/>
    </source>
</evidence>
<protein>
    <submittedName>
        <fullName evidence="7">ABC transporter ATP-binding protein</fullName>
    </submittedName>
</protein>
<evidence type="ECO:0000256" key="2">
    <source>
        <dbReference type="ARBA" id="ARBA00022448"/>
    </source>
</evidence>
<sequence length="235" mass="25546">MLEIKEISAGYGATEVLHGISLTVEEGKITTLIGGNGAGKTTTLNCIMGVVKTLGGSITWKNRDISKLKTSGIVGMGISLIPEGRHIFPQMTVMENLEMGAYNRIDKKEIIREDLAWVLDLFPVLKSRYKQFAGTMSGGEQQMLAIGRSLMGNPELILMDEPSMGLAPIIVDEVFDIIHKIQNMGKTILLVEQNATLALSSAHYGYVIELGKIVLKGTGQELLNNPEVEKAYLGL</sequence>
<dbReference type="GO" id="GO:0005524">
    <property type="term" value="F:ATP binding"/>
    <property type="evidence" value="ECO:0007669"/>
    <property type="project" value="UniProtKB-KW"/>
</dbReference>
<dbReference type="InterPro" id="IPR052156">
    <property type="entry name" value="BCAA_Transport_ATP-bd_LivF"/>
</dbReference>
<dbReference type="PROSITE" id="PS50893">
    <property type="entry name" value="ABC_TRANSPORTER_2"/>
    <property type="match status" value="1"/>
</dbReference>
<proteinExistence type="inferred from homology"/>
<dbReference type="RefSeq" id="WP_128752583.1">
    <property type="nucleotide sequence ID" value="NZ_CP035282.1"/>
</dbReference>
<reference evidence="8" key="1">
    <citation type="submission" date="2019-01" db="EMBL/GenBank/DDBJ databases">
        <title>Draft genomes of a novel of Sporanaerobacter strains.</title>
        <authorList>
            <person name="Ma S."/>
        </authorList>
    </citation>
    <scope>NUCLEOTIDE SEQUENCE [LARGE SCALE GENOMIC DNA]</scope>
    <source>
        <strain evidence="8">NJN-17</strain>
    </source>
</reference>
<dbReference type="InterPro" id="IPR017871">
    <property type="entry name" value="ABC_transporter-like_CS"/>
</dbReference>
<gene>
    <name evidence="7" type="ORF">EQM13_10100</name>
</gene>
<dbReference type="Proteomes" id="UP000287969">
    <property type="component" value="Chromosome"/>
</dbReference>
<dbReference type="PANTHER" id="PTHR43820">
    <property type="entry name" value="HIGH-AFFINITY BRANCHED-CHAIN AMINO ACID TRANSPORT ATP-BINDING PROTEIN LIVF"/>
    <property type="match status" value="1"/>
</dbReference>
<keyword evidence="2" id="KW-0813">Transport</keyword>
<dbReference type="EMBL" id="CP035282">
    <property type="protein sequence ID" value="QAT61920.1"/>
    <property type="molecule type" value="Genomic_DNA"/>
</dbReference>
<dbReference type="PIRSF" id="PIRSF039137">
    <property type="entry name" value="ABC_branched_ATPase"/>
    <property type="match status" value="1"/>
</dbReference>
<dbReference type="Gene3D" id="3.40.50.300">
    <property type="entry name" value="P-loop containing nucleotide triphosphate hydrolases"/>
    <property type="match status" value="1"/>
</dbReference>
<keyword evidence="3" id="KW-0547">Nucleotide-binding</keyword>
<dbReference type="AlphaFoldDB" id="A0A410QD51"/>
<dbReference type="SMART" id="SM00382">
    <property type="entry name" value="AAA"/>
    <property type="match status" value="1"/>
</dbReference>
<keyword evidence="5" id="KW-0029">Amino-acid transport</keyword>
<evidence type="ECO:0000256" key="5">
    <source>
        <dbReference type="ARBA" id="ARBA00022970"/>
    </source>
</evidence>
<evidence type="ECO:0000259" key="6">
    <source>
        <dbReference type="PROSITE" id="PS50893"/>
    </source>
</evidence>
<dbReference type="InterPro" id="IPR003593">
    <property type="entry name" value="AAA+_ATPase"/>
</dbReference>
<evidence type="ECO:0000256" key="4">
    <source>
        <dbReference type="ARBA" id="ARBA00022840"/>
    </source>
</evidence>
<dbReference type="CDD" id="cd03224">
    <property type="entry name" value="ABC_TM1139_LivF_branched"/>
    <property type="match status" value="1"/>
</dbReference>
<dbReference type="GO" id="GO:0015807">
    <property type="term" value="P:L-amino acid transport"/>
    <property type="evidence" value="ECO:0007669"/>
    <property type="project" value="TreeGrafter"/>
</dbReference>
<dbReference type="PANTHER" id="PTHR43820:SF4">
    <property type="entry name" value="HIGH-AFFINITY BRANCHED-CHAIN AMINO ACID TRANSPORT ATP-BINDING PROTEIN LIVF"/>
    <property type="match status" value="1"/>
</dbReference>
<dbReference type="InterPro" id="IPR027417">
    <property type="entry name" value="P-loop_NTPase"/>
</dbReference>
<dbReference type="OrthoDB" id="9776369at2"/>
<keyword evidence="4 7" id="KW-0067">ATP-binding</keyword>
<evidence type="ECO:0000313" key="7">
    <source>
        <dbReference type="EMBL" id="QAT61920.1"/>
    </source>
</evidence>
<feature type="domain" description="ABC transporter" evidence="6">
    <location>
        <begin position="2"/>
        <end position="235"/>
    </location>
</feature>
<comment type="similarity">
    <text evidence="1">Belongs to the ABC transporter superfamily.</text>
</comment>
<dbReference type="InterPro" id="IPR003439">
    <property type="entry name" value="ABC_transporter-like_ATP-bd"/>
</dbReference>
<evidence type="ECO:0000313" key="8">
    <source>
        <dbReference type="Proteomes" id="UP000287969"/>
    </source>
</evidence>
<accession>A0A410QD51</accession>
<dbReference type="GO" id="GO:0016887">
    <property type="term" value="F:ATP hydrolysis activity"/>
    <property type="evidence" value="ECO:0007669"/>
    <property type="project" value="InterPro"/>
</dbReference>
<evidence type="ECO:0000256" key="3">
    <source>
        <dbReference type="ARBA" id="ARBA00022741"/>
    </source>
</evidence>
<dbReference type="GO" id="GO:0015658">
    <property type="term" value="F:branched-chain amino acid transmembrane transporter activity"/>
    <property type="evidence" value="ECO:0007669"/>
    <property type="project" value="InterPro"/>
</dbReference>
<organism evidence="7 8">
    <name type="scientific">Acidilutibacter cellobiosedens</name>
    <dbReference type="NCBI Taxonomy" id="2507161"/>
    <lineage>
        <taxon>Bacteria</taxon>
        <taxon>Bacillati</taxon>
        <taxon>Bacillota</taxon>
        <taxon>Tissierellia</taxon>
        <taxon>Tissierellales</taxon>
        <taxon>Acidilutibacteraceae</taxon>
        <taxon>Acidilutibacter</taxon>
    </lineage>
</organism>
<dbReference type="PROSITE" id="PS00211">
    <property type="entry name" value="ABC_TRANSPORTER_1"/>
    <property type="match status" value="1"/>
</dbReference>